<dbReference type="SUPFAM" id="SSF53383">
    <property type="entry name" value="PLP-dependent transferases"/>
    <property type="match status" value="1"/>
</dbReference>
<dbReference type="PANTHER" id="PTHR11879:SF6">
    <property type="entry name" value="ASPARTATE AMINOTRANSFERASE, CYTOPLASMIC 2-RELATED"/>
    <property type="match status" value="1"/>
</dbReference>
<organism evidence="6 7">
    <name type="scientific">Staurois parvus</name>
    <dbReference type="NCBI Taxonomy" id="386267"/>
    <lineage>
        <taxon>Eukaryota</taxon>
        <taxon>Metazoa</taxon>
        <taxon>Chordata</taxon>
        <taxon>Craniata</taxon>
        <taxon>Vertebrata</taxon>
        <taxon>Euteleostomi</taxon>
        <taxon>Amphibia</taxon>
        <taxon>Batrachia</taxon>
        <taxon>Anura</taxon>
        <taxon>Neobatrachia</taxon>
        <taxon>Ranoidea</taxon>
        <taxon>Ranidae</taxon>
        <taxon>Staurois</taxon>
    </lineage>
</organism>
<accession>A0ABN9C3Z0</accession>
<dbReference type="InterPro" id="IPR000796">
    <property type="entry name" value="Asp_trans"/>
</dbReference>
<keyword evidence="5" id="KW-0663">Pyridoxal phosphate</keyword>
<proteinExistence type="predicted"/>
<evidence type="ECO:0008006" key="8">
    <source>
        <dbReference type="Google" id="ProtNLM"/>
    </source>
</evidence>
<keyword evidence="4" id="KW-0808">Transferase</keyword>
<protein>
    <recommendedName>
        <fullName evidence="8">Aspartate transaminase</fullName>
    </recommendedName>
</protein>
<sequence>MRNNGALISVCSQLECLVLRKWSKPTATGARVVATVLNNPTLHEEWKENLKMAAKRLIVIREKMREKLRLLETLRSWNQITQQSGLFTYFGLTKDQVDFLAKRNHIYLPENGQINISGLNVNNIHYVTQCISDVTLNDTR</sequence>
<comment type="caution">
    <text evidence="6">The sequence shown here is derived from an EMBL/GenBank/DDBJ whole genome shotgun (WGS) entry which is preliminary data.</text>
</comment>
<evidence type="ECO:0000256" key="4">
    <source>
        <dbReference type="ARBA" id="ARBA00022679"/>
    </source>
</evidence>
<dbReference type="PRINTS" id="PR00799">
    <property type="entry name" value="TRANSAMINASE"/>
</dbReference>
<evidence type="ECO:0000256" key="1">
    <source>
        <dbReference type="ARBA" id="ARBA00001933"/>
    </source>
</evidence>
<dbReference type="EMBL" id="CATNWA010007603">
    <property type="protein sequence ID" value="CAI9554388.1"/>
    <property type="molecule type" value="Genomic_DNA"/>
</dbReference>
<dbReference type="Gene3D" id="3.90.1150.10">
    <property type="entry name" value="Aspartate Aminotransferase, domain 1"/>
    <property type="match status" value="1"/>
</dbReference>
<evidence type="ECO:0000256" key="5">
    <source>
        <dbReference type="ARBA" id="ARBA00022898"/>
    </source>
</evidence>
<evidence type="ECO:0000313" key="7">
    <source>
        <dbReference type="Proteomes" id="UP001162483"/>
    </source>
</evidence>
<reference evidence="6" key="1">
    <citation type="submission" date="2023-05" db="EMBL/GenBank/DDBJ databases">
        <authorList>
            <person name="Stuckert A."/>
        </authorList>
    </citation>
    <scope>NUCLEOTIDE SEQUENCE</scope>
</reference>
<evidence type="ECO:0000313" key="6">
    <source>
        <dbReference type="EMBL" id="CAI9554388.1"/>
    </source>
</evidence>
<gene>
    <name evidence="6" type="ORF">SPARVUS_LOCUS4204803</name>
</gene>
<evidence type="ECO:0000256" key="3">
    <source>
        <dbReference type="ARBA" id="ARBA00022576"/>
    </source>
</evidence>
<comment type="cofactor">
    <cofactor evidence="1">
        <name>pyridoxal 5'-phosphate</name>
        <dbReference type="ChEBI" id="CHEBI:597326"/>
    </cofactor>
</comment>
<keyword evidence="7" id="KW-1185">Reference proteome</keyword>
<dbReference type="Proteomes" id="UP001162483">
    <property type="component" value="Unassembled WGS sequence"/>
</dbReference>
<dbReference type="PANTHER" id="PTHR11879">
    <property type="entry name" value="ASPARTATE AMINOTRANSFERASE"/>
    <property type="match status" value="1"/>
</dbReference>
<dbReference type="InterPro" id="IPR015424">
    <property type="entry name" value="PyrdxlP-dep_Trfase"/>
</dbReference>
<evidence type="ECO:0000256" key="2">
    <source>
        <dbReference type="ARBA" id="ARBA00011738"/>
    </source>
</evidence>
<dbReference type="InterPro" id="IPR015422">
    <property type="entry name" value="PyrdxlP-dep_Trfase_small"/>
</dbReference>
<keyword evidence="3" id="KW-0032">Aminotransferase</keyword>
<comment type="subunit">
    <text evidence="2">Homodimer.</text>
</comment>
<name>A0ABN9C3Z0_9NEOB</name>